<proteinExistence type="predicted"/>
<dbReference type="Proteomes" id="UP000887561">
    <property type="component" value="Unplaced"/>
</dbReference>
<evidence type="ECO:0000313" key="2">
    <source>
        <dbReference type="WBParaSite" id="scaffold5708_cov422.g9871"/>
    </source>
</evidence>
<keyword evidence="1" id="KW-1185">Reference proteome</keyword>
<name>A0A915N017_MELJA</name>
<reference evidence="2" key="1">
    <citation type="submission" date="2022-11" db="UniProtKB">
        <authorList>
            <consortium name="WormBaseParasite"/>
        </authorList>
    </citation>
    <scope>IDENTIFICATION</scope>
</reference>
<protein>
    <submittedName>
        <fullName evidence="2">Uncharacterized protein</fullName>
    </submittedName>
</protein>
<dbReference type="AlphaFoldDB" id="A0A915N017"/>
<evidence type="ECO:0000313" key="1">
    <source>
        <dbReference type="Proteomes" id="UP000887561"/>
    </source>
</evidence>
<dbReference type="WBParaSite" id="scaffold5708_cov422.g9871">
    <property type="protein sequence ID" value="scaffold5708_cov422.g9871"/>
    <property type="gene ID" value="scaffold5708_cov422.g9871"/>
</dbReference>
<sequence>MTRKIFILAPGLDITLKDIIASITIKEGLYLDELCAFNITNEKDIIEENLTKKNFEEPLNELKKRVNYCLESKNLNKNNCTFVGKGYHNADEILHRNGNDIGLYEVDNIPKDAEVNFKIYFDLK</sequence>
<accession>A0A915N017</accession>
<organism evidence="1 2">
    <name type="scientific">Meloidogyne javanica</name>
    <name type="common">Root-knot nematode worm</name>
    <dbReference type="NCBI Taxonomy" id="6303"/>
    <lineage>
        <taxon>Eukaryota</taxon>
        <taxon>Metazoa</taxon>
        <taxon>Ecdysozoa</taxon>
        <taxon>Nematoda</taxon>
        <taxon>Chromadorea</taxon>
        <taxon>Rhabditida</taxon>
        <taxon>Tylenchina</taxon>
        <taxon>Tylenchomorpha</taxon>
        <taxon>Tylenchoidea</taxon>
        <taxon>Meloidogynidae</taxon>
        <taxon>Meloidogyninae</taxon>
        <taxon>Meloidogyne</taxon>
        <taxon>Meloidogyne incognita group</taxon>
    </lineage>
</organism>